<accession>A0A212L7N1</accession>
<dbReference type="EMBL" id="FMJD01000003">
    <property type="protein sequence ID" value="SCM73546.1"/>
    <property type="molecule type" value="Genomic_DNA"/>
</dbReference>
<gene>
    <name evidence="1" type="ORF">KL86PLE_110112</name>
</gene>
<evidence type="ECO:0000313" key="1">
    <source>
        <dbReference type="EMBL" id="SCM73546.1"/>
    </source>
</evidence>
<dbReference type="RefSeq" id="WP_288199525.1">
    <property type="nucleotide sequence ID" value="NZ_LT608334.1"/>
</dbReference>
<name>A0A212L7N1_9HYPH</name>
<dbReference type="InterPro" id="IPR043519">
    <property type="entry name" value="NT_sf"/>
</dbReference>
<dbReference type="AlphaFoldDB" id="A0A212L7N1"/>
<organism evidence="1">
    <name type="scientific">uncultured Pleomorphomonas sp</name>
    <dbReference type="NCBI Taxonomy" id="442121"/>
    <lineage>
        <taxon>Bacteria</taxon>
        <taxon>Pseudomonadati</taxon>
        <taxon>Pseudomonadota</taxon>
        <taxon>Alphaproteobacteria</taxon>
        <taxon>Hyphomicrobiales</taxon>
        <taxon>Pleomorphomonadaceae</taxon>
        <taxon>Pleomorphomonas</taxon>
        <taxon>environmental samples</taxon>
    </lineage>
</organism>
<sequence length="152" mass="16314">MRPELAETLAFLHRLAKRAGVAPLLFGTAVLELRGIGDFRAGDLDVIVDADEARRLAAAAGVDPGGESGNDTFRSLVHLHLDGAPLVIDVMADMSIRTAGGWRLYEVEETAEIDVEGRRFRVASLADLGRFYRLAARAKDEAKIAALDAVSA</sequence>
<protein>
    <recommendedName>
        <fullName evidence="2">Nucleotidyltransferase family protein</fullName>
    </recommendedName>
</protein>
<dbReference type="Gene3D" id="3.30.460.40">
    <property type="match status" value="1"/>
</dbReference>
<evidence type="ECO:0008006" key="2">
    <source>
        <dbReference type="Google" id="ProtNLM"/>
    </source>
</evidence>
<dbReference type="SUPFAM" id="SSF81301">
    <property type="entry name" value="Nucleotidyltransferase"/>
    <property type="match status" value="1"/>
</dbReference>
<proteinExistence type="predicted"/>
<reference evidence="1" key="1">
    <citation type="submission" date="2016-08" db="EMBL/GenBank/DDBJ databases">
        <authorList>
            <person name="Seilhamer J.J."/>
        </authorList>
    </citation>
    <scope>NUCLEOTIDE SEQUENCE</scope>
    <source>
        <strain evidence="1">86</strain>
    </source>
</reference>